<evidence type="ECO:0000313" key="1">
    <source>
        <dbReference type="EMBL" id="NBH62435.1"/>
    </source>
</evidence>
<dbReference type="SUPFAM" id="SSF88659">
    <property type="entry name" value="Sigma3 and sigma4 domains of RNA polymerase sigma factors"/>
    <property type="match status" value="1"/>
</dbReference>
<accession>A0A845QMM6</accession>
<sequence length="114" mass="13170">MMLDKSLLEQYPDLVKEIKNQTGRLEKLRDLQETNHDPETAASIADLTVLLIKNTASSIELARKIEAEVSAVDDAKIREILRMRYLVGMTWREIGEIFDMEPDSVRKAVRKYYS</sequence>
<evidence type="ECO:0008006" key="3">
    <source>
        <dbReference type="Google" id="ProtNLM"/>
    </source>
</evidence>
<gene>
    <name evidence="1" type="ORF">D0435_12320</name>
</gene>
<organism evidence="1 2">
    <name type="scientific">Anaerotruncus colihominis</name>
    <dbReference type="NCBI Taxonomy" id="169435"/>
    <lineage>
        <taxon>Bacteria</taxon>
        <taxon>Bacillati</taxon>
        <taxon>Bacillota</taxon>
        <taxon>Clostridia</taxon>
        <taxon>Eubacteriales</taxon>
        <taxon>Oscillospiraceae</taxon>
        <taxon>Anaerotruncus</taxon>
    </lineage>
</organism>
<evidence type="ECO:0000313" key="2">
    <source>
        <dbReference type="Proteomes" id="UP000446866"/>
    </source>
</evidence>
<reference evidence="1 2" key="1">
    <citation type="submission" date="2018-08" db="EMBL/GenBank/DDBJ databases">
        <title>Murine metabolic-syndrome-specific gut microbial biobank.</title>
        <authorList>
            <person name="Liu C."/>
        </authorList>
    </citation>
    <scope>NUCLEOTIDE SEQUENCE [LARGE SCALE GENOMIC DNA]</scope>
    <source>
        <strain evidence="1 2">28</strain>
    </source>
</reference>
<dbReference type="AlphaFoldDB" id="A0A845QMM6"/>
<comment type="caution">
    <text evidence="1">The sequence shown here is derived from an EMBL/GenBank/DDBJ whole genome shotgun (WGS) entry which is preliminary data.</text>
</comment>
<dbReference type="InterPro" id="IPR036388">
    <property type="entry name" value="WH-like_DNA-bd_sf"/>
</dbReference>
<dbReference type="RefSeq" id="WP_160202720.1">
    <property type="nucleotide sequence ID" value="NZ_QXWK01000024.1"/>
</dbReference>
<keyword evidence="2" id="KW-1185">Reference proteome</keyword>
<proteinExistence type="predicted"/>
<dbReference type="Proteomes" id="UP000446866">
    <property type="component" value="Unassembled WGS sequence"/>
</dbReference>
<dbReference type="EMBL" id="QXWK01000024">
    <property type="protein sequence ID" value="NBH62435.1"/>
    <property type="molecule type" value="Genomic_DNA"/>
</dbReference>
<protein>
    <recommendedName>
        <fullName evidence="3">RNA polymerase sigma-70 region 4 domain-containing protein</fullName>
    </recommendedName>
</protein>
<name>A0A845QMM6_9FIRM</name>
<dbReference type="Gene3D" id="1.10.10.10">
    <property type="entry name" value="Winged helix-like DNA-binding domain superfamily/Winged helix DNA-binding domain"/>
    <property type="match status" value="1"/>
</dbReference>
<dbReference type="InterPro" id="IPR013324">
    <property type="entry name" value="RNA_pol_sigma_r3/r4-like"/>
</dbReference>